<feature type="transmembrane region" description="Helical" evidence="1">
    <location>
        <begin position="89"/>
        <end position="111"/>
    </location>
</feature>
<keyword evidence="1" id="KW-0472">Membrane</keyword>
<evidence type="ECO:0000313" key="2">
    <source>
        <dbReference type="EMBL" id="OGY94334.1"/>
    </source>
</evidence>
<evidence type="ECO:0000256" key="1">
    <source>
        <dbReference type="SAM" id="Phobius"/>
    </source>
</evidence>
<reference evidence="2 3" key="1">
    <citation type="journal article" date="2016" name="Nat. Commun.">
        <title>Thousands of microbial genomes shed light on interconnected biogeochemical processes in an aquifer system.</title>
        <authorList>
            <person name="Anantharaman K."/>
            <person name="Brown C.T."/>
            <person name="Hug L.A."/>
            <person name="Sharon I."/>
            <person name="Castelle C.J."/>
            <person name="Probst A.J."/>
            <person name="Thomas B.C."/>
            <person name="Singh A."/>
            <person name="Wilkins M.J."/>
            <person name="Karaoz U."/>
            <person name="Brodie E.L."/>
            <person name="Williams K.H."/>
            <person name="Hubbard S.S."/>
            <person name="Banfield J.F."/>
        </authorList>
    </citation>
    <scope>NUCLEOTIDE SEQUENCE [LARGE SCALE GENOMIC DNA]</scope>
</reference>
<gene>
    <name evidence="2" type="ORF">A2406_02880</name>
</gene>
<accession>A0A1G2BYW2</accession>
<comment type="caution">
    <text evidence="2">The sequence shown here is derived from an EMBL/GenBank/DDBJ whole genome shotgun (WGS) entry which is preliminary data.</text>
</comment>
<dbReference type="Proteomes" id="UP000177626">
    <property type="component" value="Unassembled WGS sequence"/>
</dbReference>
<sequence length="296" mass="31369">MAKKIIFIFSFSLLFWALPSVSQAGLLDGLACVKCGNCGFADIATAFYDLIVILLGAIGAVALVYFVWGGTRWMISGGNMERVNEGKSIMINTVFAIILAFSSNIMIKFFIEDILNVNMEEIRLGAAGVCDEALNVTQNRANNAVGCTSAWEGGISCGGSCGGINTSGINTQQCSDASPALTDLLTCLTQGVNNSQVLDPSDLIITSISQDIGLATCRDNWVDATCVHVRNSCHYGGPAKNMDGSYAADLRSTHLSDSQRDVIRTIIVSCHGNYLYHPPSDPPTHIHISAAGCGGT</sequence>
<proteinExistence type="predicted"/>
<protein>
    <submittedName>
        <fullName evidence="2">Uncharacterized protein</fullName>
    </submittedName>
</protein>
<evidence type="ECO:0000313" key="3">
    <source>
        <dbReference type="Proteomes" id="UP000177626"/>
    </source>
</evidence>
<dbReference type="AlphaFoldDB" id="A0A1G2BYW2"/>
<dbReference type="Pfam" id="PF18895">
    <property type="entry name" value="T4SS_pilin"/>
    <property type="match status" value="1"/>
</dbReference>
<dbReference type="EMBL" id="MHKQ01000009">
    <property type="protein sequence ID" value="OGY94334.1"/>
    <property type="molecule type" value="Genomic_DNA"/>
</dbReference>
<dbReference type="InterPro" id="IPR043993">
    <property type="entry name" value="T4SS_pilin"/>
</dbReference>
<keyword evidence="1" id="KW-1133">Transmembrane helix</keyword>
<organism evidence="2 3">
    <name type="scientific">Candidatus Komeilibacteria bacterium RIFOXYC1_FULL_37_11</name>
    <dbReference type="NCBI Taxonomy" id="1798555"/>
    <lineage>
        <taxon>Bacteria</taxon>
        <taxon>Candidatus Komeiliibacteriota</taxon>
    </lineage>
</organism>
<keyword evidence="1" id="KW-0812">Transmembrane</keyword>
<feature type="transmembrane region" description="Helical" evidence="1">
    <location>
        <begin position="48"/>
        <end position="68"/>
    </location>
</feature>
<name>A0A1G2BYW2_9BACT</name>